<dbReference type="NCBIfam" id="NF005540">
    <property type="entry name" value="PRK07203.1"/>
    <property type="match status" value="1"/>
</dbReference>
<dbReference type="GO" id="GO:0046872">
    <property type="term" value="F:metal ion binding"/>
    <property type="evidence" value="ECO:0007669"/>
    <property type="project" value="UniProtKB-KW"/>
</dbReference>
<dbReference type="Proteomes" id="UP000620327">
    <property type="component" value="Unassembled WGS sequence"/>
</dbReference>
<dbReference type="RefSeq" id="WP_187014053.1">
    <property type="nucleotide sequence ID" value="NZ_JACOQI010000003.1"/>
</dbReference>
<evidence type="ECO:0000256" key="2">
    <source>
        <dbReference type="ARBA" id="ARBA00022801"/>
    </source>
</evidence>
<dbReference type="Gene3D" id="2.30.40.10">
    <property type="entry name" value="Urease, subunit C, domain 1"/>
    <property type="match status" value="1"/>
</dbReference>
<dbReference type="InterPro" id="IPR054418">
    <property type="entry name" value="MQNX/HUTI_composite_N"/>
</dbReference>
<evidence type="ECO:0000259" key="5">
    <source>
        <dbReference type="Pfam" id="PF22039"/>
    </source>
</evidence>
<dbReference type="SUPFAM" id="SSF51556">
    <property type="entry name" value="Metallo-dependent hydrolases"/>
    <property type="match status" value="1"/>
</dbReference>
<feature type="domain" description="Amidohydrolase-related" evidence="4">
    <location>
        <begin position="57"/>
        <end position="412"/>
    </location>
</feature>
<keyword evidence="3" id="KW-0862">Zinc</keyword>
<dbReference type="InterPro" id="IPR006680">
    <property type="entry name" value="Amidohydro-rel"/>
</dbReference>
<dbReference type="Gene3D" id="3.20.20.140">
    <property type="entry name" value="Metal-dependent hydrolases"/>
    <property type="match status" value="1"/>
</dbReference>
<evidence type="ECO:0000259" key="4">
    <source>
        <dbReference type="Pfam" id="PF01979"/>
    </source>
</evidence>
<comment type="caution">
    <text evidence="6">The sequence shown here is derived from an EMBL/GenBank/DDBJ whole genome shotgun (WGS) entry which is preliminary data.</text>
</comment>
<organism evidence="6 7">
    <name type="scientific">Dysosmobacter segnis</name>
    <dbReference type="NCBI Taxonomy" id="2763042"/>
    <lineage>
        <taxon>Bacteria</taxon>
        <taxon>Bacillati</taxon>
        <taxon>Bacillota</taxon>
        <taxon>Clostridia</taxon>
        <taxon>Eubacteriales</taxon>
        <taxon>Oscillospiraceae</taxon>
        <taxon>Dysosmobacter</taxon>
    </lineage>
</organism>
<dbReference type="PANTHER" id="PTHR43794:SF11">
    <property type="entry name" value="AMIDOHYDROLASE-RELATED DOMAIN-CONTAINING PROTEIN"/>
    <property type="match status" value="1"/>
</dbReference>
<gene>
    <name evidence="6" type="primary">ssnA</name>
    <name evidence="6" type="ORF">H8Z83_05100</name>
</gene>
<keyword evidence="2" id="KW-0378">Hydrolase</keyword>
<dbReference type="Pfam" id="PF22039">
    <property type="entry name" value="HUTI_composite_bact"/>
    <property type="match status" value="1"/>
</dbReference>
<dbReference type="InterPro" id="IPR011059">
    <property type="entry name" value="Metal-dep_hydrolase_composite"/>
</dbReference>
<accession>A0A923S6L7</accession>
<dbReference type="InterPro" id="IPR017700">
    <property type="entry name" value="Aminohydrolase_SsnA"/>
</dbReference>
<name>A0A923S6L7_9FIRM</name>
<dbReference type="InterPro" id="IPR032466">
    <property type="entry name" value="Metal_Hydrolase"/>
</dbReference>
<dbReference type="Pfam" id="PF01979">
    <property type="entry name" value="Amidohydro_1"/>
    <property type="match status" value="1"/>
</dbReference>
<dbReference type="EMBL" id="JACOQI010000003">
    <property type="protein sequence ID" value="MBC5769701.1"/>
    <property type="molecule type" value="Genomic_DNA"/>
</dbReference>
<sequence length="447" mass="49333">MTLVTNGRLITRDPEGQGYYEHGAVAYEGTKIVEIGEEAALRAKYPQAEIIDAKGGVIMPALINAHTHIYSALARGLSIVGNNPTNFYEVLDGTWWAIDRHLMMDGTRASATALYIDSIKQGVTTIFDHHASYGEIPGTLHTIAEESKRLGLRSCLCYEVSDRDGEEKCLQAIQENADFITECEKNKEPMLSAMFGGHALFTISDKTFDRMAAANNGRTGYHIHVSEGMNDVYDSLQNYGRRPVQRLQDHGILGPKTILGHCIHVNTAEMEIIQETGTMVVNNPESNMGNAIGICPVIQLYKRGILLGMGTDAYTNDMLESLKVALCSQRSQNCLPNVGWCEVTDMLFKNNAKIGEKYFPDTLGVLKAGAAADIIVMDYKPYTPFSDENIDGHMIFGMTGRQCQTTIAAGKTLMLDRQLVGIDEEAENAHILEASKKLWGDLNHRTY</sequence>
<evidence type="ECO:0000256" key="1">
    <source>
        <dbReference type="ARBA" id="ARBA00022723"/>
    </source>
</evidence>
<dbReference type="GO" id="GO:0016810">
    <property type="term" value="F:hydrolase activity, acting on carbon-nitrogen (but not peptide) bonds"/>
    <property type="evidence" value="ECO:0007669"/>
    <property type="project" value="InterPro"/>
</dbReference>
<evidence type="ECO:0000313" key="6">
    <source>
        <dbReference type="EMBL" id="MBC5769701.1"/>
    </source>
</evidence>
<dbReference type="SUPFAM" id="SSF51338">
    <property type="entry name" value="Composite domain of metallo-dependent hydrolases"/>
    <property type="match status" value="1"/>
</dbReference>
<reference evidence="6" key="1">
    <citation type="submission" date="2020-08" db="EMBL/GenBank/DDBJ databases">
        <title>Genome public.</title>
        <authorList>
            <person name="Liu C."/>
            <person name="Sun Q."/>
        </authorList>
    </citation>
    <scope>NUCLEOTIDE SEQUENCE</scope>
    <source>
        <strain evidence="6">BX15</strain>
    </source>
</reference>
<dbReference type="PANTHER" id="PTHR43794">
    <property type="entry name" value="AMINOHYDROLASE SSNA-RELATED"/>
    <property type="match status" value="1"/>
</dbReference>
<feature type="domain" description="Aminodeoxyfutalosine deaminase/Imidazolonepropionase-like composite" evidence="5">
    <location>
        <begin position="23"/>
        <end position="48"/>
    </location>
</feature>
<dbReference type="InterPro" id="IPR050287">
    <property type="entry name" value="MTA/SAH_deaminase"/>
</dbReference>
<keyword evidence="7" id="KW-1185">Reference proteome</keyword>
<dbReference type="AlphaFoldDB" id="A0A923S6L7"/>
<proteinExistence type="predicted"/>
<keyword evidence="1" id="KW-0479">Metal-binding</keyword>
<evidence type="ECO:0000256" key="3">
    <source>
        <dbReference type="ARBA" id="ARBA00022833"/>
    </source>
</evidence>
<dbReference type="NCBIfam" id="TIGR03314">
    <property type="entry name" value="Se_ssnA"/>
    <property type="match status" value="1"/>
</dbReference>
<protein>
    <submittedName>
        <fullName evidence="6">Aminohydrolase SsnA</fullName>
    </submittedName>
</protein>
<evidence type="ECO:0000313" key="7">
    <source>
        <dbReference type="Proteomes" id="UP000620327"/>
    </source>
</evidence>